<reference evidence="1 2" key="1">
    <citation type="journal article" date="2014" name="Int. J. Syst. Evol. Microbiol.">
        <title>Draft Genome Sequence of Corynebacterium ulcerans FRC58, Isolated from the Bronchitic Aspiration of a Patient in France.</title>
        <authorList>
            <person name="Silva Ado S."/>
            <person name="Barauna R.A."/>
            <person name="de Sa P.C."/>
            <person name="das Gracas D.A."/>
            <person name="Carneiro A.R."/>
            <person name="Thouvenin M."/>
            <person name="Azevedo V."/>
            <person name="Badell E."/>
            <person name="Guiso N."/>
            <person name="da Silva A.L."/>
            <person name="Ramos R.T."/>
        </authorList>
    </citation>
    <scope>NUCLEOTIDE SEQUENCE [LARGE SCALE GENOMIC DNA]</scope>
    <source>
        <strain evidence="1 2">FRC58</strain>
    </source>
</reference>
<accession>A0ABM5TZT6</accession>
<sequence>MWLYVKIGPLPSLKGRAMTYDNVRFQSSAAAKKESFDSAVYHLGVIDPYADSAWTYVLENRGERHTGVTSLRPLSYDSSYRKSRLTV</sequence>
<keyword evidence="2" id="KW-1185">Reference proteome</keyword>
<dbReference type="EMBL" id="CP011913">
    <property type="protein sequence ID" value="AKN76693.1"/>
    <property type="molecule type" value="Genomic_DNA"/>
</dbReference>
<evidence type="ECO:0000313" key="2">
    <source>
        <dbReference type="Proteomes" id="UP000036185"/>
    </source>
</evidence>
<protein>
    <submittedName>
        <fullName evidence="1">Uncharacterized protein</fullName>
    </submittedName>
</protein>
<proteinExistence type="predicted"/>
<dbReference type="Proteomes" id="UP000036185">
    <property type="component" value="Chromosome"/>
</dbReference>
<organism evidence="1 2">
    <name type="scientific">Corynebacterium ulcerans FRC58</name>
    <dbReference type="NCBI Taxonomy" id="1408268"/>
    <lineage>
        <taxon>Bacteria</taxon>
        <taxon>Bacillati</taxon>
        <taxon>Actinomycetota</taxon>
        <taxon>Actinomycetes</taxon>
        <taxon>Mycobacteriales</taxon>
        <taxon>Corynebacteriaceae</taxon>
        <taxon>Corynebacterium</taxon>
    </lineage>
</organism>
<name>A0ABM5TZT6_CORUL</name>
<gene>
    <name evidence="1" type="ORF">CulFRC58_0839</name>
</gene>
<evidence type="ECO:0000313" key="1">
    <source>
        <dbReference type="EMBL" id="AKN76693.1"/>
    </source>
</evidence>